<evidence type="ECO:0000313" key="2">
    <source>
        <dbReference type="Proteomes" id="UP000663823"/>
    </source>
</evidence>
<protein>
    <submittedName>
        <fullName evidence="1">Uncharacterized protein</fullName>
    </submittedName>
</protein>
<name>A0A820GQS2_9BILA</name>
<dbReference type="AlphaFoldDB" id="A0A820GQS2"/>
<feature type="non-terminal residue" evidence="1">
    <location>
        <position position="1"/>
    </location>
</feature>
<dbReference type="Proteomes" id="UP000663823">
    <property type="component" value="Unassembled WGS sequence"/>
</dbReference>
<accession>A0A820GQS2</accession>
<sequence length="40" mass="4543">MGGDSPDFIGRFSTTAKLDLFSRDNSTLQSILKWYEFKLG</sequence>
<evidence type="ECO:0000313" key="1">
    <source>
        <dbReference type="EMBL" id="CAF4281126.1"/>
    </source>
</evidence>
<gene>
    <name evidence="1" type="ORF">OTI717_LOCUS41429</name>
</gene>
<reference evidence="1" key="1">
    <citation type="submission" date="2021-02" db="EMBL/GenBank/DDBJ databases">
        <authorList>
            <person name="Nowell W R."/>
        </authorList>
    </citation>
    <scope>NUCLEOTIDE SEQUENCE</scope>
</reference>
<proteinExistence type="predicted"/>
<comment type="caution">
    <text evidence="1">The sequence shown here is derived from an EMBL/GenBank/DDBJ whole genome shotgun (WGS) entry which is preliminary data.</text>
</comment>
<feature type="non-terminal residue" evidence="1">
    <location>
        <position position="40"/>
    </location>
</feature>
<organism evidence="1 2">
    <name type="scientific">Rotaria sordida</name>
    <dbReference type="NCBI Taxonomy" id="392033"/>
    <lineage>
        <taxon>Eukaryota</taxon>
        <taxon>Metazoa</taxon>
        <taxon>Spiralia</taxon>
        <taxon>Gnathifera</taxon>
        <taxon>Rotifera</taxon>
        <taxon>Eurotatoria</taxon>
        <taxon>Bdelloidea</taxon>
        <taxon>Philodinida</taxon>
        <taxon>Philodinidae</taxon>
        <taxon>Rotaria</taxon>
    </lineage>
</organism>
<dbReference type="EMBL" id="CAJOAX010041015">
    <property type="protein sequence ID" value="CAF4281126.1"/>
    <property type="molecule type" value="Genomic_DNA"/>
</dbReference>